<dbReference type="Proteomes" id="UP000276215">
    <property type="component" value="Unassembled WGS sequence"/>
</dbReference>
<proteinExistence type="predicted"/>
<dbReference type="EMBL" id="ML120415">
    <property type="protein sequence ID" value="RPA96394.1"/>
    <property type="molecule type" value="Genomic_DNA"/>
</dbReference>
<dbReference type="AlphaFoldDB" id="A0A3N4JRG0"/>
<organism evidence="1 2">
    <name type="scientific">Choiromyces venosus 120613-1</name>
    <dbReference type="NCBI Taxonomy" id="1336337"/>
    <lineage>
        <taxon>Eukaryota</taxon>
        <taxon>Fungi</taxon>
        <taxon>Dikarya</taxon>
        <taxon>Ascomycota</taxon>
        <taxon>Pezizomycotina</taxon>
        <taxon>Pezizomycetes</taxon>
        <taxon>Pezizales</taxon>
        <taxon>Tuberaceae</taxon>
        <taxon>Choiromyces</taxon>
    </lineage>
</organism>
<sequence length="223" mass="25362">PRFSACCLDGKVSLPAFATPSATWQAFFNGEHLHSATFLQNICQYNNTFSFLSLGVSFDLNVMHCSGPYIFRIQGQLAHLMGSLTTSDSHRYAQIYMLGNPEAQVQARLHSSSLPSEVIQELQVELLTVNPYAQQWQFAFECLSEVSNVGYLAIRLLQTTRDPWRYNLPTSPNEVAAVILCENEEEFTRGREFIAASRTRRELSRFDELHPANMPLRFVLFFP</sequence>
<keyword evidence="2" id="KW-1185">Reference proteome</keyword>
<feature type="non-terminal residue" evidence="1">
    <location>
        <position position="1"/>
    </location>
</feature>
<evidence type="ECO:0000313" key="2">
    <source>
        <dbReference type="Proteomes" id="UP000276215"/>
    </source>
</evidence>
<dbReference type="STRING" id="1336337.A0A3N4JRG0"/>
<name>A0A3N4JRG0_9PEZI</name>
<feature type="non-terminal residue" evidence="1">
    <location>
        <position position="223"/>
    </location>
</feature>
<evidence type="ECO:0000313" key="1">
    <source>
        <dbReference type="EMBL" id="RPA96394.1"/>
    </source>
</evidence>
<dbReference type="OrthoDB" id="2272314at2759"/>
<dbReference type="PANTHER" id="PTHR45786:SF74">
    <property type="entry name" value="ATP-DEPENDENT DNA HELICASE"/>
    <property type="match status" value="1"/>
</dbReference>
<protein>
    <submittedName>
        <fullName evidence="1">Uncharacterized protein</fullName>
    </submittedName>
</protein>
<accession>A0A3N4JRG0</accession>
<dbReference type="PANTHER" id="PTHR45786">
    <property type="entry name" value="DNA BINDING PROTEIN-LIKE"/>
    <property type="match status" value="1"/>
</dbReference>
<reference evidence="1 2" key="1">
    <citation type="journal article" date="2018" name="Nat. Ecol. Evol.">
        <title>Pezizomycetes genomes reveal the molecular basis of ectomycorrhizal truffle lifestyle.</title>
        <authorList>
            <person name="Murat C."/>
            <person name="Payen T."/>
            <person name="Noel B."/>
            <person name="Kuo A."/>
            <person name="Morin E."/>
            <person name="Chen J."/>
            <person name="Kohler A."/>
            <person name="Krizsan K."/>
            <person name="Balestrini R."/>
            <person name="Da Silva C."/>
            <person name="Montanini B."/>
            <person name="Hainaut M."/>
            <person name="Levati E."/>
            <person name="Barry K.W."/>
            <person name="Belfiori B."/>
            <person name="Cichocki N."/>
            <person name="Clum A."/>
            <person name="Dockter R.B."/>
            <person name="Fauchery L."/>
            <person name="Guy J."/>
            <person name="Iotti M."/>
            <person name="Le Tacon F."/>
            <person name="Lindquist E.A."/>
            <person name="Lipzen A."/>
            <person name="Malagnac F."/>
            <person name="Mello A."/>
            <person name="Molinier V."/>
            <person name="Miyauchi S."/>
            <person name="Poulain J."/>
            <person name="Riccioni C."/>
            <person name="Rubini A."/>
            <person name="Sitrit Y."/>
            <person name="Splivallo R."/>
            <person name="Traeger S."/>
            <person name="Wang M."/>
            <person name="Zifcakova L."/>
            <person name="Wipf D."/>
            <person name="Zambonelli A."/>
            <person name="Paolocci F."/>
            <person name="Nowrousian M."/>
            <person name="Ottonello S."/>
            <person name="Baldrian P."/>
            <person name="Spatafora J.W."/>
            <person name="Henrissat B."/>
            <person name="Nagy L.G."/>
            <person name="Aury J.M."/>
            <person name="Wincker P."/>
            <person name="Grigoriev I.V."/>
            <person name="Bonfante P."/>
            <person name="Martin F.M."/>
        </authorList>
    </citation>
    <scope>NUCLEOTIDE SEQUENCE [LARGE SCALE GENOMIC DNA]</scope>
    <source>
        <strain evidence="1 2">120613-1</strain>
    </source>
</reference>
<gene>
    <name evidence="1" type="ORF">L873DRAFT_1610139</name>
</gene>